<dbReference type="Pfam" id="PF03176">
    <property type="entry name" value="MMPL"/>
    <property type="match status" value="2"/>
</dbReference>
<feature type="compositionally biased region" description="Low complexity" evidence="7">
    <location>
        <begin position="788"/>
        <end position="805"/>
    </location>
</feature>
<feature type="region of interest" description="Disordered" evidence="7">
    <location>
        <begin position="752"/>
        <end position="820"/>
    </location>
</feature>
<dbReference type="OrthoDB" id="3203251at2"/>
<dbReference type="InterPro" id="IPR050545">
    <property type="entry name" value="Mycobact_MmpL"/>
</dbReference>
<feature type="transmembrane region" description="Helical" evidence="8">
    <location>
        <begin position="178"/>
        <end position="196"/>
    </location>
</feature>
<comment type="similarity">
    <text evidence="2">Belongs to the resistance-nodulation-cell division (RND) (TC 2.A.6) family. MmpL subfamily.</text>
</comment>
<feature type="compositionally biased region" description="Basic and acidic residues" evidence="7">
    <location>
        <begin position="923"/>
        <end position="933"/>
    </location>
</feature>
<dbReference type="AlphaFoldDB" id="A0A2I2KUK7"/>
<feature type="transmembrane region" description="Helical" evidence="8">
    <location>
        <begin position="374"/>
        <end position="395"/>
    </location>
</feature>
<dbReference type="InterPro" id="IPR004869">
    <property type="entry name" value="MMPL_dom"/>
</dbReference>
<comment type="subcellular location">
    <subcellularLocation>
        <location evidence="1">Cell membrane</location>
        <topology evidence="1">Multi-pass membrane protein</topology>
    </subcellularLocation>
</comment>
<feature type="transmembrane region" description="Helical" evidence="8">
    <location>
        <begin position="308"/>
        <end position="334"/>
    </location>
</feature>
<protein>
    <submittedName>
        <fullName evidence="10">Putative RND superfamily drug exporter</fullName>
    </submittedName>
</protein>
<evidence type="ECO:0000256" key="4">
    <source>
        <dbReference type="ARBA" id="ARBA00022692"/>
    </source>
</evidence>
<feature type="transmembrane region" description="Helical" evidence="8">
    <location>
        <begin position="637"/>
        <end position="657"/>
    </location>
</feature>
<evidence type="ECO:0000313" key="10">
    <source>
        <dbReference type="EMBL" id="SNQ49344.1"/>
    </source>
</evidence>
<feature type="transmembrane region" description="Helical" evidence="8">
    <location>
        <begin position="528"/>
        <end position="548"/>
    </location>
</feature>
<dbReference type="EMBL" id="FZMO01000246">
    <property type="protein sequence ID" value="SNQ49344.1"/>
    <property type="molecule type" value="Genomic_DNA"/>
</dbReference>
<dbReference type="RefSeq" id="WP_101832852.1">
    <property type="nucleotide sequence ID" value="NZ_FZMO01000246.1"/>
</dbReference>
<keyword evidence="4 8" id="KW-0812">Transmembrane</keyword>
<evidence type="ECO:0000256" key="6">
    <source>
        <dbReference type="ARBA" id="ARBA00023136"/>
    </source>
</evidence>
<proteinExistence type="inferred from homology"/>
<evidence type="ECO:0000259" key="9">
    <source>
        <dbReference type="Pfam" id="PF03176"/>
    </source>
</evidence>
<keyword evidence="11" id="KW-1185">Reference proteome</keyword>
<keyword evidence="6 8" id="KW-0472">Membrane</keyword>
<name>A0A2I2KUK7_9ACTN</name>
<reference evidence="10 11" key="1">
    <citation type="submission" date="2017-06" db="EMBL/GenBank/DDBJ databases">
        <authorList>
            <person name="Kim H.J."/>
            <person name="Triplett B.A."/>
        </authorList>
    </citation>
    <scope>NUCLEOTIDE SEQUENCE [LARGE SCALE GENOMIC DNA]</scope>
    <source>
        <strain evidence="10">FRACA_ARgP5</strain>
    </source>
</reference>
<evidence type="ECO:0000256" key="8">
    <source>
        <dbReference type="SAM" id="Phobius"/>
    </source>
</evidence>
<feature type="domain" description="Membrane transport protein MMPL" evidence="9">
    <location>
        <begin position="452"/>
        <end position="695"/>
    </location>
</feature>
<feature type="transmembrane region" description="Helical" evidence="8">
    <location>
        <begin position="596"/>
        <end position="616"/>
    </location>
</feature>
<feature type="domain" description="Membrane transport protein MMPL" evidence="9">
    <location>
        <begin position="43"/>
        <end position="374"/>
    </location>
</feature>
<keyword evidence="3" id="KW-1003">Cell membrane</keyword>
<evidence type="ECO:0000256" key="3">
    <source>
        <dbReference type="ARBA" id="ARBA00022475"/>
    </source>
</evidence>
<dbReference type="GO" id="GO:0005886">
    <property type="term" value="C:plasma membrane"/>
    <property type="evidence" value="ECO:0007669"/>
    <property type="project" value="UniProtKB-SubCell"/>
</dbReference>
<feature type="transmembrane region" description="Helical" evidence="8">
    <location>
        <begin position="282"/>
        <end position="302"/>
    </location>
</feature>
<evidence type="ECO:0000256" key="1">
    <source>
        <dbReference type="ARBA" id="ARBA00004651"/>
    </source>
</evidence>
<dbReference type="Gene3D" id="1.20.1640.10">
    <property type="entry name" value="Multidrug efflux transporter AcrB transmembrane domain"/>
    <property type="match status" value="2"/>
</dbReference>
<feature type="transmembrane region" description="Helical" evidence="8">
    <location>
        <begin position="203"/>
        <end position="222"/>
    </location>
</feature>
<sequence length="942" mass="96372">MALLVRWCQRYRWLVVAVWLVALVAGAAVAQQGGARFSQDLGVAGAESQRAMDLAATVLPSGTLPDQETIVVRARQGDVRAPEVRARVATMIAQVGRLPGVSGALDPYGPAGAIPIGGSPISADGSTALISVIMKGSPTTPDLTAVRGMITAVRSYDGPDLQVEASGPGTTMIVQSAISPWPILIAAAVALLILCLTMRSPAAVAVCAVPAVVTAVLSLSAVSLLSHRATVTPLAPLVAVVLAFGLSLGSAVVVVNRVQCGLRTGLAPVDAARAAMRHPGRATLIGSAGLAVVMLGTSLLRLNVFDGLALAGFAAAAVSLLVVATLLPAAVSVAGRGLLVWAERTQLRATGTGLPVRPGLRSWWARLIGRRPQVFAGAAVLLLVVLALPVAGLRLGGSDNGVDPTSTTTRRAYDLISKGFFPGLNGPLIAAVSGMTPAQAAAVPRLVNALDTADGVTRAFLVLRNDRNGRALIQVMATDEPRSGAVSQLVHRLRTETVPAATAGTALKVDIGGQTPLFDDMSSRFARVLPAFLALELGVLGLAVLIALRSPRHSIAVMASSLLALAATLGVLTKVFGDGRGLGHLGIEPGPIEPFILGLIMIIVFGLAIGMHLTLLSRLRGLDDAPDPLRAISSRHAEVSHIVFSVSMMMVAVFVALTTQQVRIMKLLGVGLSVGVVLDAVVVRVVLLPALVHLVRLDQPRRSVAGGSSARGRGRGRSRAGALPVNASTAAAGSAAAGSAAVAGAGDSADRATIAVPRTSRRGARPRAQASRPGAATDGARSAPLFVASSAGGRAAAGTGPPAAGMLTRRGRSGAHSAIPDSALAAGDGVDAADGLLTAGGRHSRRAARGETDPGSSRAVVDPPRRGRAARRARTGHDERPGRLGGVGGTSRPARTERERAWITAAGDDASWADEEGMWAAEPRSRPARGDGRRQRRGRRGE</sequence>
<dbReference type="PANTHER" id="PTHR33406">
    <property type="entry name" value="MEMBRANE PROTEIN MJ1562-RELATED"/>
    <property type="match status" value="1"/>
</dbReference>
<keyword evidence="5 8" id="KW-1133">Transmembrane helix</keyword>
<gene>
    <name evidence="10" type="ORF">FRACA_320043</name>
</gene>
<evidence type="ECO:0000256" key="7">
    <source>
        <dbReference type="SAM" id="MobiDB-lite"/>
    </source>
</evidence>
<accession>A0A2I2KUK7</accession>
<evidence type="ECO:0000256" key="5">
    <source>
        <dbReference type="ARBA" id="ARBA00022989"/>
    </source>
</evidence>
<dbReference type="PANTHER" id="PTHR33406:SF11">
    <property type="entry name" value="MEMBRANE PROTEIN SCO6666-RELATED"/>
    <property type="match status" value="1"/>
</dbReference>
<feature type="transmembrane region" description="Helical" evidence="8">
    <location>
        <begin position="234"/>
        <end position="255"/>
    </location>
</feature>
<feature type="transmembrane region" description="Helical" evidence="8">
    <location>
        <begin position="555"/>
        <end position="576"/>
    </location>
</feature>
<feature type="transmembrane region" description="Helical" evidence="8">
    <location>
        <begin position="669"/>
        <end position="692"/>
    </location>
</feature>
<organism evidence="10 11">
    <name type="scientific">Frankia canadensis</name>
    <dbReference type="NCBI Taxonomy" id="1836972"/>
    <lineage>
        <taxon>Bacteria</taxon>
        <taxon>Bacillati</taxon>
        <taxon>Actinomycetota</taxon>
        <taxon>Actinomycetes</taxon>
        <taxon>Frankiales</taxon>
        <taxon>Frankiaceae</taxon>
        <taxon>Frankia</taxon>
    </lineage>
</organism>
<feature type="region of interest" description="Disordered" evidence="7">
    <location>
        <begin position="839"/>
        <end position="942"/>
    </location>
</feature>
<evidence type="ECO:0000313" key="11">
    <source>
        <dbReference type="Proteomes" id="UP000234331"/>
    </source>
</evidence>
<dbReference type="Proteomes" id="UP000234331">
    <property type="component" value="Unassembled WGS sequence"/>
</dbReference>
<dbReference type="SUPFAM" id="SSF82866">
    <property type="entry name" value="Multidrug efflux transporter AcrB transmembrane domain"/>
    <property type="match status" value="2"/>
</dbReference>
<evidence type="ECO:0000256" key="2">
    <source>
        <dbReference type="ARBA" id="ARBA00010157"/>
    </source>
</evidence>